<dbReference type="EMBL" id="FQVY01000003">
    <property type="protein sequence ID" value="SHG34075.1"/>
    <property type="molecule type" value="Genomic_DNA"/>
</dbReference>
<dbReference type="Proteomes" id="UP000474718">
    <property type="component" value="Unassembled WGS sequence"/>
</dbReference>
<feature type="transmembrane region" description="Helical" evidence="1">
    <location>
        <begin position="29"/>
        <end position="47"/>
    </location>
</feature>
<dbReference type="EMBL" id="WWVX01000008">
    <property type="protein sequence ID" value="MZL70460.1"/>
    <property type="molecule type" value="Genomic_DNA"/>
</dbReference>
<sequence length="58" mass="6336">MKLCDFLFFTLVAGGGAALFVFAGCRFDVPALLILAGAVLLGSSYLIRRTRRRDRGEL</sequence>
<keyword evidence="1" id="KW-0812">Transmembrane</keyword>
<organism evidence="3 4">
    <name type="scientific">Bittarella massiliensis</name>
    <name type="common">ex Durand et al. 2017</name>
    <dbReference type="NCBI Taxonomy" id="1720313"/>
    <lineage>
        <taxon>Bacteria</taxon>
        <taxon>Bacillati</taxon>
        <taxon>Bacillota</taxon>
        <taxon>Clostridia</taxon>
        <taxon>Eubacteriales</taxon>
        <taxon>Oscillospiraceae</taxon>
        <taxon>Bittarella (ex Durand et al. 2017)</taxon>
    </lineage>
</organism>
<evidence type="ECO:0000313" key="5">
    <source>
        <dbReference type="Proteomes" id="UP000474718"/>
    </source>
</evidence>
<reference evidence="2 5" key="3">
    <citation type="journal article" date="2019" name="Nat. Med.">
        <title>A library of human gut bacterial isolates paired with longitudinal multiomics data enables mechanistic microbiome research.</title>
        <authorList>
            <person name="Poyet M."/>
            <person name="Groussin M."/>
            <person name="Gibbons S.M."/>
            <person name="Avila-Pacheco J."/>
            <person name="Jiang X."/>
            <person name="Kearney S.M."/>
            <person name="Perrotta A.R."/>
            <person name="Berdy B."/>
            <person name="Zhao S."/>
            <person name="Lieberman T.D."/>
            <person name="Swanson P.K."/>
            <person name="Smith M."/>
            <person name="Roesemann S."/>
            <person name="Alexander J.E."/>
            <person name="Rich S.A."/>
            <person name="Livny J."/>
            <person name="Vlamakis H."/>
            <person name="Clish C."/>
            <person name="Bullock K."/>
            <person name="Deik A."/>
            <person name="Scott J."/>
            <person name="Pierce K.A."/>
            <person name="Xavier R.J."/>
            <person name="Alm E.J."/>
        </authorList>
    </citation>
    <scope>NUCLEOTIDE SEQUENCE [LARGE SCALE GENOMIC DNA]</scope>
    <source>
        <strain evidence="2 5">BIOML-A2</strain>
    </source>
</reference>
<evidence type="ECO:0000313" key="4">
    <source>
        <dbReference type="Proteomes" id="UP000184089"/>
    </source>
</evidence>
<dbReference type="Proteomes" id="UP000184089">
    <property type="component" value="Unassembled WGS sequence"/>
</dbReference>
<protein>
    <submittedName>
        <fullName evidence="3">Uncharacterized protein</fullName>
    </submittedName>
</protein>
<dbReference type="RefSeq" id="WP_021658143.1">
    <property type="nucleotide sequence ID" value="NZ_FQVY01000003.1"/>
</dbReference>
<proteinExistence type="predicted"/>
<keyword evidence="5" id="KW-1185">Reference proteome</keyword>
<name>A0AAQ1MEG2_9FIRM</name>
<evidence type="ECO:0000313" key="3">
    <source>
        <dbReference type="EMBL" id="SHG34075.1"/>
    </source>
</evidence>
<comment type="caution">
    <text evidence="3">The sequence shown here is derived from an EMBL/GenBank/DDBJ whole genome shotgun (WGS) entry which is preliminary data.</text>
</comment>
<accession>A0AAQ1MEG2</accession>
<evidence type="ECO:0000313" key="2">
    <source>
        <dbReference type="EMBL" id="MZL70460.1"/>
    </source>
</evidence>
<keyword evidence="1" id="KW-1133">Transmembrane helix</keyword>
<dbReference type="PROSITE" id="PS51257">
    <property type="entry name" value="PROKAR_LIPOPROTEIN"/>
    <property type="match status" value="1"/>
</dbReference>
<gene>
    <name evidence="2" type="ORF">GT747_11925</name>
    <name evidence="3" type="ORF">SAMN05444424_2171</name>
</gene>
<feature type="transmembrane region" description="Helical" evidence="1">
    <location>
        <begin position="7"/>
        <end position="23"/>
    </location>
</feature>
<reference evidence="4" key="1">
    <citation type="submission" date="2016-11" db="EMBL/GenBank/DDBJ databases">
        <authorList>
            <person name="Jaros S."/>
            <person name="Januszkiewicz K."/>
            <person name="Wedrychowicz H."/>
        </authorList>
    </citation>
    <scope>NUCLEOTIDE SEQUENCE [LARGE SCALE GENOMIC DNA]</scope>
    <source>
        <strain evidence="4">DSM 4029</strain>
    </source>
</reference>
<keyword evidence="1" id="KW-0472">Membrane</keyword>
<dbReference type="AlphaFoldDB" id="A0AAQ1MEG2"/>
<reference evidence="3" key="2">
    <citation type="submission" date="2016-11" db="EMBL/GenBank/DDBJ databases">
        <authorList>
            <person name="Varghese N."/>
            <person name="Submissions S."/>
        </authorList>
    </citation>
    <scope>NUCLEOTIDE SEQUENCE</scope>
    <source>
        <strain evidence="3">DSM 4029</strain>
    </source>
</reference>
<evidence type="ECO:0000256" key="1">
    <source>
        <dbReference type="SAM" id="Phobius"/>
    </source>
</evidence>